<keyword evidence="2" id="KW-1185">Reference proteome</keyword>
<dbReference type="Proteomes" id="UP001252186">
    <property type="component" value="Unassembled WGS sequence"/>
</dbReference>
<name>A0ABU2Y7D1_9FLAO</name>
<organism evidence="1 2">
    <name type="scientific">Urechidicola vernalis</name>
    <dbReference type="NCBI Taxonomy" id="3075600"/>
    <lineage>
        <taxon>Bacteria</taxon>
        <taxon>Pseudomonadati</taxon>
        <taxon>Bacteroidota</taxon>
        <taxon>Flavobacteriia</taxon>
        <taxon>Flavobacteriales</taxon>
        <taxon>Flavobacteriaceae</taxon>
        <taxon>Urechidicola</taxon>
    </lineage>
</organism>
<accession>A0ABU2Y7D1</accession>
<dbReference type="RefSeq" id="WP_311593695.1">
    <property type="nucleotide sequence ID" value="NZ_JAVRHV010000005.1"/>
</dbReference>
<dbReference type="EMBL" id="JAVRHV010000005">
    <property type="protein sequence ID" value="MDT0553607.1"/>
    <property type="molecule type" value="Genomic_DNA"/>
</dbReference>
<gene>
    <name evidence="1" type="ORF">RM519_10155</name>
</gene>
<sequence length="84" mass="9857">MTIISFFIPTDKDILRDIKEDTRTIKFIGEGSVKQKLDVTKFIRKFIYRFDAVKTVRQIVYIKKGLSWELESISAIQSQNKKIS</sequence>
<proteinExistence type="predicted"/>
<protein>
    <submittedName>
        <fullName evidence="1">Uncharacterized protein</fullName>
    </submittedName>
</protein>
<evidence type="ECO:0000313" key="2">
    <source>
        <dbReference type="Proteomes" id="UP001252186"/>
    </source>
</evidence>
<comment type="caution">
    <text evidence="1">The sequence shown here is derived from an EMBL/GenBank/DDBJ whole genome shotgun (WGS) entry which is preliminary data.</text>
</comment>
<reference evidence="1 2" key="1">
    <citation type="submission" date="2023-09" db="EMBL/GenBank/DDBJ databases">
        <authorList>
            <person name="Rey-Velasco X."/>
        </authorList>
    </citation>
    <scope>NUCLEOTIDE SEQUENCE [LARGE SCALE GENOMIC DNA]</scope>
    <source>
        <strain evidence="1 2">P050</strain>
    </source>
</reference>
<evidence type="ECO:0000313" key="1">
    <source>
        <dbReference type="EMBL" id="MDT0553607.1"/>
    </source>
</evidence>